<dbReference type="InterPro" id="IPR011913">
    <property type="entry name" value="RfaE_dom_I"/>
</dbReference>
<protein>
    <submittedName>
        <fullName evidence="4">Bifunctional heptose 7-phosphate kinase/heptose 1-phosphate adenyltransferase</fullName>
    </submittedName>
</protein>
<evidence type="ECO:0000256" key="1">
    <source>
        <dbReference type="ARBA" id="ARBA00022679"/>
    </source>
</evidence>
<dbReference type="EMBL" id="CP014646">
    <property type="protein sequence ID" value="AMO37788.1"/>
    <property type="molecule type" value="Genomic_DNA"/>
</dbReference>
<dbReference type="Proteomes" id="UP000036902">
    <property type="component" value="Chromosome"/>
</dbReference>
<dbReference type="STRING" id="1134435.AC731_013090"/>
<dbReference type="RefSeq" id="WP_048706707.1">
    <property type="nucleotide sequence ID" value="NZ_CP014646.1"/>
</dbReference>
<dbReference type="SUPFAM" id="SSF53613">
    <property type="entry name" value="Ribokinase-like"/>
    <property type="match status" value="1"/>
</dbReference>
<keyword evidence="2 4" id="KW-0418">Kinase</keyword>
<dbReference type="CDD" id="cd01172">
    <property type="entry name" value="RfaE_like"/>
    <property type="match status" value="1"/>
</dbReference>
<evidence type="ECO:0000259" key="3">
    <source>
        <dbReference type="Pfam" id="PF00294"/>
    </source>
</evidence>
<reference evidence="5" key="1">
    <citation type="submission" date="2016-03" db="EMBL/GenBank/DDBJ databases">
        <authorList>
            <person name="Ma C."/>
            <person name="Zhou S."/>
            <person name="Yang G."/>
        </authorList>
    </citation>
    <scope>NUCLEOTIDE SEQUENCE [LARGE SCALE GENOMIC DNA]</scope>
    <source>
        <strain evidence="5">SgZ-1</strain>
    </source>
</reference>
<dbReference type="Pfam" id="PF00294">
    <property type="entry name" value="PfkB"/>
    <property type="match status" value="1"/>
</dbReference>
<evidence type="ECO:0000313" key="4">
    <source>
        <dbReference type="EMBL" id="AMO37788.1"/>
    </source>
</evidence>
<sequence length="437" mass="46153">MLSALPQFANARVLVVGDLMLDRYWHGATARISPEAPVPVVQVRDDEVRAGGAGNVALNAAVLGCTARLVGLVGEDEAGRLLAERLAARGVDCRLQIVADAPTITKLRVISRHQQLIRLDFEERFAPHHAARVTATTHDALEGVQAMILSDYAKGTLGDPQALIHLARERGVPVIVDPKGQDFGRYRGATVVKPNLAEFEAIVGPCADDDELVERGRRLCADLELEALLITRSERGVTLIQRGQPAWHLPAHAREVFDVTGAGDTVSATLGCSLAAGLSLRDATALANLAASIVVGKLGTATVSVDELRAELNAHAPRPRGLIEAAEARDAIATARRLGERTVVAVGPFAPFDTPRLAYLEAAAARGDRLLALPLADDASAGLLPALRIVDWVVAARDAAELHDLLQTLQPDLIALPAAHAGNIPQTTAEVVVLPGG</sequence>
<dbReference type="FunFam" id="3.40.1190.20:FF:000002">
    <property type="entry name" value="Bifunctional protein HldE"/>
    <property type="match status" value="1"/>
</dbReference>
<dbReference type="AlphaFoldDB" id="A0A127K746"/>
<dbReference type="Gene3D" id="3.40.1190.20">
    <property type="match status" value="1"/>
</dbReference>
<dbReference type="InterPro" id="IPR011611">
    <property type="entry name" value="PfkB_dom"/>
</dbReference>
<dbReference type="GO" id="GO:0005829">
    <property type="term" value="C:cytosol"/>
    <property type="evidence" value="ECO:0007669"/>
    <property type="project" value="TreeGrafter"/>
</dbReference>
<dbReference type="InterPro" id="IPR029056">
    <property type="entry name" value="Ribokinase-like"/>
</dbReference>
<keyword evidence="5" id="KW-1185">Reference proteome</keyword>
<dbReference type="GO" id="GO:0016773">
    <property type="term" value="F:phosphotransferase activity, alcohol group as acceptor"/>
    <property type="evidence" value="ECO:0007669"/>
    <property type="project" value="InterPro"/>
</dbReference>
<gene>
    <name evidence="4" type="ORF">AC731_013090</name>
</gene>
<proteinExistence type="predicted"/>
<feature type="domain" description="Carbohydrate kinase PfkB" evidence="3">
    <location>
        <begin position="11"/>
        <end position="302"/>
    </location>
</feature>
<dbReference type="PANTHER" id="PTHR46969">
    <property type="entry name" value="BIFUNCTIONAL PROTEIN HLDE"/>
    <property type="match status" value="1"/>
</dbReference>
<evidence type="ECO:0000313" key="5">
    <source>
        <dbReference type="Proteomes" id="UP000036902"/>
    </source>
</evidence>
<dbReference type="PANTHER" id="PTHR46969:SF1">
    <property type="entry name" value="BIFUNCTIONAL PROTEIN HLDE"/>
    <property type="match status" value="1"/>
</dbReference>
<name>A0A127K746_9RHOO</name>
<accession>A0A127K746</accession>
<dbReference type="GO" id="GO:0033786">
    <property type="term" value="F:heptose-1-phosphate adenylyltransferase activity"/>
    <property type="evidence" value="ECO:0007669"/>
    <property type="project" value="TreeGrafter"/>
</dbReference>
<dbReference type="KEGG" id="thu:AC731_013090"/>
<dbReference type="GO" id="GO:0033785">
    <property type="term" value="F:heptose 7-phosphate kinase activity"/>
    <property type="evidence" value="ECO:0007669"/>
    <property type="project" value="TreeGrafter"/>
</dbReference>
<keyword evidence="1 4" id="KW-0808">Transferase</keyword>
<organism evidence="4 5">
    <name type="scientific">Thauera humireducens</name>
    <dbReference type="NCBI Taxonomy" id="1134435"/>
    <lineage>
        <taxon>Bacteria</taxon>
        <taxon>Pseudomonadati</taxon>
        <taxon>Pseudomonadota</taxon>
        <taxon>Betaproteobacteria</taxon>
        <taxon>Rhodocyclales</taxon>
        <taxon>Zoogloeaceae</taxon>
        <taxon>Thauera</taxon>
    </lineage>
</organism>
<dbReference type="NCBIfam" id="TIGR02198">
    <property type="entry name" value="rfaE_dom_I"/>
    <property type="match status" value="1"/>
</dbReference>
<evidence type="ECO:0000256" key="2">
    <source>
        <dbReference type="ARBA" id="ARBA00022777"/>
    </source>
</evidence>